<sequence length="229" mass="24870">MTKQLKLSALVAALLVSASAFAAKPGYVADQSTEAVTRNNYGECWHTTYFDKAKDGLVECGDREAAKPVVVKDTPKPVMVSVKEKVTLSAKVLFDFNKNNLRPDAKNELDPLVAKLKAHAGQGHLNGVEIDGYTDFLGSDKLNNALSQKRADAVKAYFENAGVPAEKITAVGKGKAEAKMTEECKAKFPRYVKNKKQNAEIKACIESDRRVEVVIDAVKESVVEKPAAN</sequence>
<organism evidence="7 9">
    <name type="scientific">Chromobacterium sphagni</name>
    <dbReference type="NCBI Taxonomy" id="1903179"/>
    <lineage>
        <taxon>Bacteria</taxon>
        <taxon>Pseudomonadati</taxon>
        <taxon>Pseudomonadota</taxon>
        <taxon>Betaproteobacteria</taxon>
        <taxon>Neisseriales</taxon>
        <taxon>Chromobacteriaceae</taxon>
        <taxon>Chromobacterium</taxon>
    </lineage>
</organism>
<dbReference type="CDD" id="cd07185">
    <property type="entry name" value="OmpA_C-like"/>
    <property type="match status" value="1"/>
</dbReference>
<dbReference type="InterPro" id="IPR006665">
    <property type="entry name" value="OmpA-like"/>
</dbReference>
<evidence type="ECO:0000256" key="3">
    <source>
        <dbReference type="ARBA" id="ARBA00023237"/>
    </source>
</evidence>
<dbReference type="InterPro" id="IPR006690">
    <property type="entry name" value="OMPA-like_CS"/>
</dbReference>
<dbReference type="InterPro" id="IPR036737">
    <property type="entry name" value="OmpA-like_sf"/>
</dbReference>
<dbReference type="InterPro" id="IPR006664">
    <property type="entry name" value="OMP_bac"/>
</dbReference>
<comment type="caution">
    <text evidence="7">The sequence shown here is derived from an EMBL/GenBank/DDBJ whole genome shotgun (WGS) entry which is preliminary data.</text>
</comment>
<dbReference type="STRING" id="1903179.BI347_05780"/>
<accession>A0A1S1X0L6</accession>
<dbReference type="EMBL" id="MKCS01000001">
    <property type="protein sequence ID" value="OHX13077.1"/>
    <property type="molecule type" value="Genomic_DNA"/>
</dbReference>
<feature type="signal peptide" evidence="5">
    <location>
        <begin position="1"/>
        <end position="22"/>
    </location>
</feature>
<dbReference type="GO" id="GO:0009279">
    <property type="term" value="C:cell outer membrane"/>
    <property type="evidence" value="ECO:0007669"/>
    <property type="project" value="UniProtKB-SubCell"/>
</dbReference>
<dbReference type="PROSITE" id="PS01068">
    <property type="entry name" value="OMPA_1"/>
    <property type="match status" value="1"/>
</dbReference>
<evidence type="ECO:0000313" key="10">
    <source>
        <dbReference type="Proteomes" id="UP000180280"/>
    </source>
</evidence>
<dbReference type="SUPFAM" id="SSF103088">
    <property type="entry name" value="OmpA-like"/>
    <property type="match status" value="1"/>
</dbReference>
<reference evidence="9 10" key="1">
    <citation type="submission" date="2016-09" db="EMBL/GenBank/DDBJ databases">
        <title>Chromobacterium muskegensis sp. nov., an insecticidal bacterium isolated from Sphagnum bogs.</title>
        <authorList>
            <person name="Sparks M.E."/>
            <person name="Blackburn M.B."/>
            <person name="Gundersen-Rindal D.E."/>
            <person name="Mitchell A."/>
            <person name="Farrar R."/>
            <person name="Kuhar D."/>
        </authorList>
    </citation>
    <scope>NUCLEOTIDE SEQUENCE [LARGE SCALE GENOMIC DNA]</scope>
    <source>
        <strain evidence="8 10">14B-1</strain>
        <strain evidence="7 9">37-2</strain>
    </source>
</reference>
<evidence type="ECO:0000259" key="6">
    <source>
        <dbReference type="PROSITE" id="PS51123"/>
    </source>
</evidence>
<dbReference type="PANTHER" id="PTHR30329:SF21">
    <property type="entry name" value="LIPOPROTEIN YIAD-RELATED"/>
    <property type="match status" value="1"/>
</dbReference>
<dbReference type="EMBL" id="MKCT01000039">
    <property type="protein sequence ID" value="OHX19348.1"/>
    <property type="molecule type" value="Genomic_DNA"/>
</dbReference>
<comment type="subcellular location">
    <subcellularLocation>
        <location evidence="1">Cell outer membrane</location>
    </subcellularLocation>
</comment>
<keyword evidence="3" id="KW-0998">Cell outer membrane</keyword>
<feature type="domain" description="OmpA-like" evidence="6">
    <location>
        <begin position="81"/>
        <end position="219"/>
    </location>
</feature>
<evidence type="ECO:0000256" key="2">
    <source>
        <dbReference type="ARBA" id="ARBA00023136"/>
    </source>
</evidence>
<dbReference type="Proteomes" id="UP000180088">
    <property type="component" value="Unassembled WGS sequence"/>
</dbReference>
<dbReference type="InterPro" id="IPR050330">
    <property type="entry name" value="Bact_OuterMem_StrucFunc"/>
</dbReference>
<name>A0A1S1X0L6_9NEIS</name>
<evidence type="ECO:0000256" key="1">
    <source>
        <dbReference type="ARBA" id="ARBA00004442"/>
    </source>
</evidence>
<dbReference type="Proteomes" id="UP000180280">
    <property type="component" value="Unassembled WGS sequence"/>
</dbReference>
<dbReference type="PRINTS" id="PR01021">
    <property type="entry name" value="OMPADOMAIN"/>
</dbReference>
<dbReference type="RefSeq" id="WP_071113710.1">
    <property type="nucleotide sequence ID" value="NZ_MKCS01000001.1"/>
</dbReference>
<keyword evidence="10" id="KW-1185">Reference proteome</keyword>
<dbReference type="AlphaFoldDB" id="A0A1S1X0L6"/>
<keyword evidence="5" id="KW-0732">Signal</keyword>
<dbReference type="OrthoDB" id="1149075at2"/>
<evidence type="ECO:0000256" key="5">
    <source>
        <dbReference type="SAM" id="SignalP"/>
    </source>
</evidence>
<protein>
    <recommendedName>
        <fullName evidence="6">OmpA-like domain-containing protein</fullName>
    </recommendedName>
</protein>
<dbReference type="Gene3D" id="3.30.1330.60">
    <property type="entry name" value="OmpA-like domain"/>
    <property type="match status" value="1"/>
</dbReference>
<keyword evidence="2 4" id="KW-0472">Membrane</keyword>
<dbReference type="Pfam" id="PF00691">
    <property type="entry name" value="OmpA"/>
    <property type="match status" value="1"/>
</dbReference>
<dbReference type="PANTHER" id="PTHR30329">
    <property type="entry name" value="STATOR ELEMENT OF FLAGELLAR MOTOR COMPLEX"/>
    <property type="match status" value="1"/>
</dbReference>
<evidence type="ECO:0000256" key="4">
    <source>
        <dbReference type="PROSITE-ProRule" id="PRU00473"/>
    </source>
</evidence>
<proteinExistence type="predicted"/>
<evidence type="ECO:0000313" key="7">
    <source>
        <dbReference type="EMBL" id="OHX13077.1"/>
    </source>
</evidence>
<evidence type="ECO:0000313" key="8">
    <source>
        <dbReference type="EMBL" id="OHX19348.1"/>
    </source>
</evidence>
<gene>
    <name evidence="8" type="ORF">BI344_09520</name>
    <name evidence="7" type="ORF">BI347_05780</name>
</gene>
<evidence type="ECO:0000313" key="9">
    <source>
        <dbReference type="Proteomes" id="UP000180088"/>
    </source>
</evidence>
<feature type="chain" id="PRO_5010178359" description="OmpA-like domain-containing protein" evidence="5">
    <location>
        <begin position="23"/>
        <end position="229"/>
    </location>
</feature>
<dbReference type="PROSITE" id="PS51123">
    <property type="entry name" value="OMPA_2"/>
    <property type="match status" value="1"/>
</dbReference>